<keyword evidence="2" id="KW-1185">Reference proteome</keyword>
<dbReference type="EMBL" id="PQIB02000013">
    <property type="protein sequence ID" value="RLM73261.1"/>
    <property type="molecule type" value="Genomic_DNA"/>
</dbReference>
<evidence type="ECO:0000313" key="1">
    <source>
        <dbReference type="EMBL" id="RLM73261.1"/>
    </source>
</evidence>
<reference evidence="2" key="1">
    <citation type="journal article" date="2019" name="Nat. Commun.">
        <title>The genome of broomcorn millet.</title>
        <authorList>
            <person name="Zou C."/>
            <person name="Miki D."/>
            <person name="Li D."/>
            <person name="Tang Q."/>
            <person name="Xiao L."/>
            <person name="Rajput S."/>
            <person name="Deng P."/>
            <person name="Jia W."/>
            <person name="Huang R."/>
            <person name="Zhang M."/>
            <person name="Sun Y."/>
            <person name="Hu J."/>
            <person name="Fu X."/>
            <person name="Schnable P.S."/>
            <person name="Li F."/>
            <person name="Zhang H."/>
            <person name="Feng B."/>
            <person name="Zhu X."/>
            <person name="Liu R."/>
            <person name="Schnable J.C."/>
            <person name="Zhu J.-K."/>
            <person name="Zhang H."/>
        </authorList>
    </citation>
    <scope>NUCLEOTIDE SEQUENCE [LARGE SCALE GENOMIC DNA]</scope>
</reference>
<dbReference type="AlphaFoldDB" id="A0A3L6Q538"/>
<gene>
    <name evidence="1" type="ORF">C2845_PM15G25810</name>
</gene>
<accession>A0A3L6Q538</accession>
<evidence type="ECO:0000313" key="2">
    <source>
        <dbReference type="Proteomes" id="UP000275267"/>
    </source>
</evidence>
<sequence>MNSFNNAAISKQGPVCIKVARRKVPLLLHLYGKGEFFVVAHQGYAIRKRATEESTEELETNSIGAKRRCKGGFFLGRLRRSSDQEGYPRNGKFHLAPTW</sequence>
<comment type="caution">
    <text evidence="1">The sequence shown here is derived from an EMBL/GenBank/DDBJ whole genome shotgun (WGS) entry which is preliminary data.</text>
</comment>
<dbReference type="OrthoDB" id="10468376at2759"/>
<proteinExistence type="predicted"/>
<name>A0A3L6Q538_PANMI</name>
<organism evidence="1 2">
    <name type="scientific">Panicum miliaceum</name>
    <name type="common">Proso millet</name>
    <name type="synonym">Broomcorn millet</name>
    <dbReference type="NCBI Taxonomy" id="4540"/>
    <lineage>
        <taxon>Eukaryota</taxon>
        <taxon>Viridiplantae</taxon>
        <taxon>Streptophyta</taxon>
        <taxon>Embryophyta</taxon>
        <taxon>Tracheophyta</taxon>
        <taxon>Spermatophyta</taxon>
        <taxon>Magnoliopsida</taxon>
        <taxon>Liliopsida</taxon>
        <taxon>Poales</taxon>
        <taxon>Poaceae</taxon>
        <taxon>PACMAD clade</taxon>
        <taxon>Panicoideae</taxon>
        <taxon>Panicodae</taxon>
        <taxon>Paniceae</taxon>
        <taxon>Panicinae</taxon>
        <taxon>Panicum</taxon>
        <taxon>Panicum sect. Panicum</taxon>
    </lineage>
</organism>
<protein>
    <submittedName>
        <fullName evidence="1">Uncharacterized protein</fullName>
    </submittedName>
</protein>
<dbReference type="Proteomes" id="UP000275267">
    <property type="component" value="Unassembled WGS sequence"/>
</dbReference>